<protein>
    <submittedName>
        <fullName evidence="5">DNA-binding transcriptional regulator, MarR family</fullName>
    </submittedName>
</protein>
<dbReference type="GO" id="GO:0003700">
    <property type="term" value="F:DNA-binding transcription factor activity"/>
    <property type="evidence" value="ECO:0007669"/>
    <property type="project" value="InterPro"/>
</dbReference>
<keyword evidence="2 5" id="KW-0238">DNA-binding</keyword>
<dbReference type="InterPro" id="IPR036390">
    <property type="entry name" value="WH_DNA-bd_sf"/>
</dbReference>
<proteinExistence type="predicted"/>
<evidence type="ECO:0000256" key="1">
    <source>
        <dbReference type="ARBA" id="ARBA00023015"/>
    </source>
</evidence>
<dbReference type="PANTHER" id="PTHR42756:SF1">
    <property type="entry name" value="TRANSCRIPTIONAL REPRESSOR OF EMRAB OPERON"/>
    <property type="match status" value="1"/>
</dbReference>
<keyword evidence="3" id="KW-0804">Transcription</keyword>
<dbReference type="Proteomes" id="UP000236454">
    <property type="component" value="Unassembled WGS sequence"/>
</dbReference>
<dbReference type="Pfam" id="PF01047">
    <property type="entry name" value="MarR"/>
    <property type="match status" value="1"/>
</dbReference>
<dbReference type="PANTHER" id="PTHR42756">
    <property type="entry name" value="TRANSCRIPTIONAL REGULATOR, MARR"/>
    <property type="match status" value="1"/>
</dbReference>
<evidence type="ECO:0000313" key="6">
    <source>
        <dbReference type="Proteomes" id="UP000236454"/>
    </source>
</evidence>
<dbReference type="PROSITE" id="PS50995">
    <property type="entry name" value="HTH_MARR_2"/>
    <property type="match status" value="1"/>
</dbReference>
<dbReference type="InterPro" id="IPR023187">
    <property type="entry name" value="Tscrpt_reg_MarR-type_CS"/>
</dbReference>
<dbReference type="SUPFAM" id="SSF46785">
    <property type="entry name" value="Winged helix' DNA-binding domain"/>
    <property type="match status" value="1"/>
</dbReference>
<reference evidence="5 6" key="1">
    <citation type="submission" date="2016-10" db="EMBL/GenBank/DDBJ databases">
        <authorList>
            <person name="de Groot N.N."/>
        </authorList>
    </citation>
    <scope>NUCLEOTIDE SEQUENCE [LARGE SCALE GENOMIC DNA]</scope>
    <source>
        <strain evidence="5 6">CGMCC 1.7005</strain>
    </source>
</reference>
<keyword evidence="1" id="KW-0805">Transcription regulation</keyword>
<dbReference type="InterPro" id="IPR000835">
    <property type="entry name" value="HTH_MarR-typ"/>
</dbReference>
<dbReference type="GO" id="GO:0003677">
    <property type="term" value="F:DNA binding"/>
    <property type="evidence" value="ECO:0007669"/>
    <property type="project" value="UniProtKB-KW"/>
</dbReference>
<name>A0A1I7BPP8_9FLAO</name>
<gene>
    <name evidence="5" type="ORF">SAMN05216474_2976</name>
</gene>
<dbReference type="Gene3D" id="1.10.10.10">
    <property type="entry name" value="Winged helix-like DNA-binding domain superfamily/Winged helix DNA-binding domain"/>
    <property type="match status" value="1"/>
</dbReference>
<accession>A0A1I7BPP8</accession>
<evidence type="ECO:0000256" key="3">
    <source>
        <dbReference type="ARBA" id="ARBA00023163"/>
    </source>
</evidence>
<sequence length="151" mass="17636">MSNSKAEEKIDFSIRHAWHKISRMYNQKASVHDMTISIGFILLIVDKEGTPSTQLGPRMGMEPTSLSRTLKTMETRGLIYREADKLDKRKVLIFLTPAGVEQRRLAKNVVLEFNEKLYDRIPKGKLKVFFEVMDKIDLTVEEELRNMIRFF</sequence>
<keyword evidence="6" id="KW-1185">Reference proteome</keyword>
<dbReference type="STRING" id="477690.SAMN05216474_2976"/>
<dbReference type="OrthoDB" id="1467380at2"/>
<dbReference type="SMART" id="SM00347">
    <property type="entry name" value="HTH_MARR"/>
    <property type="match status" value="1"/>
</dbReference>
<dbReference type="InterPro" id="IPR036388">
    <property type="entry name" value="WH-like_DNA-bd_sf"/>
</dbReference>
<organism evidence="5 6">
    <name type="scientific">Lishizhenia tianjinensis</name>
    <dbReference type="NCBI Taxonomy" id="477690"/>
    <lineage>
        <taxon>Bacteria</taxon>
        <taxon>Pseudomonadati</taxon>
        <taxon>Bacteroidota</taxon>
        <taxon>Flavobacteriia</taxon>
        <taxon>Flavobacteriales</taxon>
        <taxon>Crocinitomicaceae</taxon>
        <taxon>Lishizhenia</taxon>
    </lineage>
</organism>
<evidence type="ECO:0000259" key="4">
    <source>
        <dbReference type="PROSITE" id="PS50995"/>
    </source>
</evidence>
<dbReference type="PROSITE" id="PS01117">
    <property type="entry name" value="HTH_MARR_1"/>
    <property type="match status" value="1"/>
</dbReference>
<dbReference type="AlphaFoldDB" id="A0A1I7BPP8"/>
<dbReference type="RefSeq" id="WP_090252636.1">
    <property type="nucleotide sequence ID" value="NZ_FPAS01000006.1"/>
</dbReference>
<dbReference type="EMBL" id="FPAS01000006">
    <property type="protein sequence ID" value="SFT89152.1"/>
    <property type="molecule type" value="Genomic_DNA"/>
</dbReference>
<evidence type="ECO:0000313" key="5">
    <source>
        <dbReference type="EMBL" id="SFT89152.1"/>
    </source>
</evidence>
<evidence type="ECO:0000256" key="2">
    <source>
        <dbReference type="ARBA" id="ARBA00023125"/>
    </source>
</evidence>
<feature type="domain" description="HTH marR-type" evidence="4">
    <location>
        <begin position="7"/>
        <end position="138"/>
    </location>
</feature>